<gene>
    <name evidence="3" type="primary">smpB</name>
    <name evidence="4" type="ORF">HMPREF1978_00644</name>
</gene>
<dbReference type="HOGENOM" id="CLU_108953_2_1_11"/>
<comment type="caution">
    <text evidence="4">The sequence shown here is derived from an EMBL/GenBank/DDBJ whole genome shotgun (WGS) entry which is preliminary data.</text>
</comment>
<dbReference type="InterPro" id="IPR020081">
    <property type="entry name" value="SsrA-bd_prot_CS"/>
</dbReference>
<dbReference type="NCBIfam" id="TIGR00086">
    <property type="entry name" value="smpB"/>
    <property type="match status" value="1"/>
</dbReference>
<dbReference type="PANTHER" id="PTHR30308">
    <property type="entry name" value="TMRNA-BINDING COMPONENT OF TRANS-TRANSLATION TAGGING COMPLEX"/>
    <property type="match status" value="1"/>
</dbReference>
<sequence>MRPAVLYTRLEALMAKQDKAPKLTAAQKAKAASDAHKTIARNKKALHDYAVEEKLEAGLALTGTEVKALRMGRASLVDAWVELDRDGQAWLQGAHIPEYSQGSWNNHSPRRKRRLLMHRREIDRWAFKTQAKGYTVVPLELYFINGRAKVEVALARGKQEWDKRQALREAQDKREAARAVAAARRRQG</sequence>
<dbReference type="GO" id="GO:0070930">
    <property type="term" value="P:trans-translation-dependent protein tagging"/>
    <property type="evidence" value="ECO:0007669"/>
    <property type="project" value="TreeGrafter"/>
</dbReference>
<dbReference type="AlphaFoldDB" id="U1Q5A0"/>
<organism evidence="4 5">
    <name type="scientific">Actinomyces graevenitzii F0530</name>
    <dbReference type="NCBI Taxonomy" id="1321817"/>
    <lineage>
        <taxon>Bacteria</taxon>
        <taxon>Bacillati</taxon>
        <taxon>Actinomycetota</taxon>
        <taxon>Actinomycetes</taxon>
        <taxon>Actinomycetales</taxon>
        <taxon>Actinomycetaceae</taxon>
        <taxon>Actinomyces</taxon>
    </lineage>
</organism>
<dbReference type="CDD" id="cd09294">
    <property type="entry name" value="SmpB"/>
    <property type="match status" value="1"/>
</dbReference>
<dbReference type="GO" id="GO:0070929">
    <property type="term" value="P:trans-translation"/>
    <property type="evidence" value="ECO:0007669"/>
    <property type="project" value="UniProtKB-UniRule"/>
</dbReference>
<evidence type="ECO:0000256" key="3">
    <source>
        <dbReference type="HAMAP-Rule" id="MF_00023"/>
    </source>
</evidence>
<dbReference type="GO" id="GO:0005829">
    <property type="term" value="C:cytosol"/>
    <property type="evidence" value="ECO:0007669"/>
    <property type="project" value="TreeGrafter"/>
</dbReference>
<dbReference type="EMBL" id="AWSC01000019">
    <property type="protein sequence ID" value="ERH17329.1"/>
    <property type="molecule type" value="Genomic_DNA"/>
</dbReference>
<dbReference type="PANTHER" id="PTHR30308:SF2">
    <property type="entry name" value="SSRA-BINDING PROTEIN"/>
    <property type="match status" value="1"/>
</dbReference>
<dbReference type="GO" id="GO:0003723">
    <property type="term" value="F:RNA binding"/>
    <property type="evidence" value="ECO:0007669"/>
    <property type="project" value="UniProtKB-UniRule"/>
</dbReference>
<dbReference type="PATRIC" id="fig|1321817.3.peg.561"/>
<comment type="function">
    <text evidence="3">Required for rescue of stalled ribosomes mediated by trans-translation. Binds to transfer-messenger RNA (tmRNA), required for stable association of tmRNA with ribosomes. tmRNA and SmpB together mimic tRNA shape, replacing the anticodon stem-loop with SmpB. tmRNA is encoded by the ssrA gene; the 2 termini fold to resemble tRNA(Ala) and it encodes a 'tag peptide', a short internal open reading frame. During trans-translation Ala-aminoacylated tmRNA acts like a tRNA, entering the A-site of stalled ribosomes, displacing the stalled mRNA. The ribosome then switches to translate the ORF on the tmRNA; the nascent peptide is terminated with the 'tag peptide' encoded by the tmRNA and targeted for degradation. The ribosome is freed to recommence translation, which seems to be the essential function of trans-translation.</text>
</comment>
<comment type="similarity">
    <text evidence="3">Belongs to the SmpB family.</text>
</comment>
<evidence type="ECO:0000313" key="4">
    <source>
        <dbReference type="EMBL" id="ERH17329.1"/>
    </source>
</evidence>
<dbReference type="Gene3D" id="2.40.280.10">
    <property type="match status" value="1"/>
</dbReference>
<reference evidence="4 5" key="1">
    <citation type="submission" date="2013-08" db="EMBL/GenBank/DDBJ databases">
        <authorList>
            <person name="Weinstock G."/>
            <person name="Sodergren E."/>
            <person name="Wylie T."/>
            <person name="Fulton L."/>
            <person name="Fulton R."/>
            <person name="Fronick C."/>
            <person name="O'Laughlin M."/>
            <person name="Godfrey J."/>
            <person name="Miner T."/>
            <person name="Herter B."/>
            <person name="Appelbaum E."/>
            <person name="Cordes M."/>
            <person name="Lek S."/>
            <person name="Wollam A."/>
            <person name="Pepin K.H."/>
            <person name="Palsikar V.B."/>
            <person name="Mitreva M."/>
            <person name="Wilson R.K."/>
        </authorList>
    </citation>
    <scope>NUCLEOTIDE SEQUENCE [LARGE SCALE GENOMIC DNA]</scope>
    <source>
        <strain evidence="4 5">F0530</strain>
    </source>
</reference>
<evidence type="ECO:0000256" key="2">
    <source>
        <dbReference type="ARBA" id="ARBA00022884"/>
    </source>
</evidence>
<dbReference type="SUPFAM" id="SSF74982">
    <property type="entry name" value="Small protein B (SmpB)"/>
    <property type="match status" value="1"/>
</dbReference>
<dbReference type="NCBIfam" id="NF003843">
    <property type="entry name" value="PRK05422.1"/>
    <property type="match status" value="1"/>
</dbReference>
<proteinExistence type="inferred from homology"/>
<accession>U1Q5A0</accession>
<evidence type="ECO:0000313" key="5">
    <source>
        <dbReference type="Proteomes" id="UP000016481"/>
    </source>
</evidence>
<keyword evidence="1 3" id="KW-0963">Cytoplasm</keyword>
<dbReference type="Pfam" id="PF01668">
    <property type="entry name" value="SmpB"/>
    <property type="match status" value="1"/>
</dbReference>
<dbReference type="Proteomes" id="UP000016481">
    <property type="component" value="Unassembled WGS sequence"/>
</dbReference>
<name>U1Q5A0_9ACTO</name>
<dbReference type="PROSITE" id="PS01317">
    <property type="entry name" value="SSRP"/>
    <property type="match status" value="1"/>
</dbReference>
<protein>
    <recommendedName>
        <fullName evidence="3">SsrA-binding protein</fullName>
    </recommendedName>
    <alternativeName>
        <fullName evidence="3">Small protein B</fullName>
    </alternativeName>
</protein>
<dbReference type="InterPro" id="IPR023620">
    <property type="entry name" value="SmpB"/>
</dbReference>
<keyword evidence="2 3" id="KW-0694">RNA-binding</keyword>
<comment type="subcellular location">
    <subcellularLocation>
        <location evidence="3">Cytoplasm</location>
    </subcellularLocation>
    <text evidence="3">The tmRNA-SmpB complex associates with stalled 70S ribosomes.</text>
</comment>
<dbReference type="InterPro" id="IPR000037">
    <property type="entry name" value="SsrA-bd_prot"/>
</dbReference>
<dbReference type="HAMAP" id="MF_00023">
    <property type="entry name" value="SmpB"/>
    <property type="match status" value="1"/>
</dbReference>
<evidence type="ECO:0000256" key="1">
    <source>
        <dbReference type="ARBA" id="ARBA00022490"/>
    </source>
</evidence>